<evidence type="ECO:0000256" key="2">
    <source>
        <dbReference type="ARBA" id="ARBA00013064"/>
    </source>
</evidence>
<dbReference type="EMBL" id="JAODUO010000153">
    <property type="protein sequence ID" value="KAK2187842.1"/>
    <property type="molecule type" value="Genomic_DNA"/>
</dbReference>
<gene>
    <name evidence="9" type="ORF">NP493_153g08039</name>
</gene>
<dbReference type="Gene3D" id="3.90.190.10">
    <property type="entry name" value="Protein tyrosine phosphatase superfamily"/>
    <property type="match status" value="1"/>
</dbReference>
<dbReference type="PROSITE" id="PS50054">
    <property type="entry name" value="TYR_PHOSPHATASE_DUAL"/>
    <property type="match status" value="1"/>
</dbReference>
<dbReference type="SMART" id="SM00450">
    <property type="entry name" value="RHOD"/>
    <property type="match status" value="1"/>
</dbReference>
<dbReference type="PRINTS" id="PR01764">
    <property type="entry name" value="MAPKPHPHTASE"/>
</dbReference>
<dbReference type="Proteomes" id="UP001209878">
    <property type="component" value="Unassembled WGS sequence"/>
</dbReference>
<dbReference type="InterPro" id="IPR001763">
    <property type="entry name" value="Rhodanese-like_dom"/>
</dbReference>
<keyword evidence="10" id="KW-1185">Reference proteome</keyword>
<dbReference type="GO" id="GO:0005829">
    <property type="term" value="C:cytosol"/>
    <property type="evidence" value="ECO:0007669"/>
    <property type="project" value="TreeGrafter"/>
</dbReference>
<dbReference type="InterPro" id="IPR016130">
    <property type="entry name" value="Tyr_Pase_AS"/>
</dbReference>
<evidence type="ECO:0000256" key="4">
    <source>
        <dbReference type="ARBA" id="ARBA00022912"/>
    </source>
</evidence>
<feature type="domain" description="Tyrosine-protein phosphatase" evidence="6">
    <location>
        <begin position="228"/>
        <end position="370"/>
    </location>
</feature>
<dbReference type="InterPro" id="IPR000387">
    <property type="entry name" value="Tyr_Pase_dom"/>
</dbReference>
<keyword evidence="3" id="KW-0378">Hydrolase</keyword>
<dbReference type="PROSITE" id="PS00383">
    <property type="entry name" value="TYR_PHOSPHATASE_1"/>
    <property type="match status" value="1"/>
</dbReference>
<evidence type="ECO:0000259" key="6">
    <source>
        <dbReference type="PROSITE" id="PS50054"/>
    </source>
</evidence>
<dbReference type="InterPro" id="IPR020422">
    <property type="entry name" value="TYR_PHOSPHATASE_DUAL_dom"/>
</dbReference>
<dbReference type="InterPro" id="IPR008343">
    <property type="entry name" value="MKP"/>
</dbReference>
<dbReference type="Pfam" id="PF00581">
    <property type="entry name" value="Rhodanese"/>
    <property type="match status" value="1"/>
</dbReference>
<feature type="region of interest" description="Disordered" evidence="5">
    <location>
        <begin position="407"/>
        <end position="426"/>
    </location>
</feature>
<dbReference type="GO" id="GO:0033550">
    <property type="term" value="F:MAP kinase tyrosine phosphatase activity"/>
    <property type="evidence" value="ECO:0007669"/>
    <property type="project" value="TreeGrafter"/>
</dbReference>
<dbReference type="GO" id="GO:0017017">
    <property type="term" value="F:MAP kinase tyrosine/serine/threonine phosphatase activity"/>
    <property type="evidence" value="ECO:0007669"/>
    <property type="project" value="InterPro"/>
</dbReference>
<dbReference type="FunFam" id="3.90.190.10:FF:000028">
    <property type="entry name" value="Dual specificity phosphatase 10"/>
    <property type="match status" value="1"/>
</dbReference>
<dbReference type="PANTHER" id="PTHR10159">
    <property type="entry name" value="DUAL SPECIFICITY PROTEIN PHOSPHATASE"/>
    <property type="match status" value="1"/>
</dbReference>
<keyword evidence="4" id="KW-0904">Protein phosphatase</keyword>
<sequence>MSAAVEAPISRLPSLHERQDTMTNVEFGSPAYRQCSDSFYAPRSCAGEASQPANFNCGQPTVEPTECTQPMAMLPVELAVRMTRDYVPFLVLDCRSFIAFNLCHISEALNIGCSDRVTRKRLHCGRVQLEDLLGSAEAKEMFRKRSDIIVYDDRTQELTQSKAANSLHLLLSLLCRQGKRAYFVKGGLNEFQSQFDSLCSKAEATPAPAMLYSPTTPYLCDSLIDSATASQVLPFLYLGNERDAANRERLESLGVTHVLNVTSHIPLHFEQEGFTYKRLPASDSGSQNLKQYFDDAFHFIDEVRREGGRVLVHCRAGVSRSATITIAYMMRHLAKSMADMYALVKSKRSIISPNFNFMGQLLELEQTIRQEQQTVAREEQMCSHEEEMATQEEQAVTLQERHVTLDRQSVTLEDQTATSEQQMDTQ</sequence>
<feature type="domain" description="Tyrosine specific protein phosphatases" evidence="7">
    <location>
        <begin position="290"/>
        <end position="348"/>
    </location>
</feature>
<dbReference type="SMART" id="SM00195">
    <property type="entry name" value="DSPc"/>
    <property type="match status" value="1"/>
</dbReference>
<dbReference type="GO" id="GO:0008330">
    <property type="term" value="F:protein tyrosine/threonine phosphatase activity"/>
    <property type="evidence" value="ECO:0007669"/>
    <property type="project" value="TreeGrafter"/>
</dbReference>
<dbReference type="PRINTS" id="PR01908">
    <property type="entry name" value="ADSPHPHTASE"/>
</dbReference>
<proteinExistence type="inferred from homology"/>
<evidence type="ECO:0000256" key="1">
    <source>
        <dbReference type="ARBA" id="ARBA00008601"/>
    </source>
</evidence>
<dbReference type="PROSITE" id="PS50056">
    <property type="entry name" value="TYR_PHOSPHATASE_2"/>
    <property type="match status" value="1"/>
</dbReference>
<dbReference type="InterPro" id="IPR036873">
    <property type="entry name" value="Rhodanese-like_dom_sf"/>
</dbReference>
<dbReference type="Gene3D" id="3.40.250.10">
    <property type="entry name" value="Rhodanese-like domain"/>
    <property type="match status" value="1"/>
</dbReference>
<reference evidence="9" key="1">
    <citation type="journal article" date="2023" name="Mol. Biol. Evol.">
        <title>Third-Generation Sequencing Reveals the Adaptive Role of the Epigenome in Three Deep-Sea Polychaetes.</title>
        <authorList>
            <person name="Perez M."/>
            <person name="Aroh O."/>
            <person name="Sun Y."/>
            <person name="Lan Y."/>
            <person name="Juniper S.K."/>
            <person name="Young C.R."/>
            <person name="Angers B."/>
            <person name="Qian P.Y."/>
        </authorList>
    </citation>
    <scope>NUCLEOTIDE SEQUENCE</scope>
    <source>
        <strain evidence="9">R07B-5</strain>
    </source>
</reference>
<dbReference type="CDD" id="cd01446">
    <property type="entry name" value="DSP_MapKP"/>
    <property type="match status" value="1"/>
</dbReference>
<organism evidence="9 10">
    <name type="scientific">Ridgeia piscesae</name>
    <name type="common">Tubeworm</name>
    <dbReference type="NCBI Taxonomy" id="27915"/>
    <lineage>
        <taxon>Eukaryota</taxon>
        <taxon>Metazoa</taxon>
        <taxon>Spiralia</taxon>
        <taxon>Lophotrochozoa</taxon>
        <taxon>Annelida</taxon>
        <taxon>Polychaeta</taxon>
        <taxon>Sedentaria</taxon>
        <taxon>Canalipalpata</taxon>
        <taxon>Sabellida</taxon>
        <taxon>Siboglinidae</taxon>
        <taxon>Ridgeia</taxon>
    </lineage>
</organism>
<evidence type="ECO:0000256" key="3">
    <source>
        <dbReference type="ARBA" id="ARBA00022801"/>
    </source>
</evidence>
<name>A0AAD9P478_RIDPI</name>
<dbReference type="GO" id="GO:0043409">
    <property type="term" value="P:negative regulation of MAPK cascade"/>
    <property type="evidence" value="ECO:0007669"/>
    <property type="project" value="TreeGrafter"/>
</dbReference>
<evidence type="ECO:0000313" key="9">
    <source>
        <dbReference type="EMBL" id="KAK2187842.1"/>
    </source>
</evidence>
<accession>A0AAD9P478</accession>
<dbReference type="SUPFAM" id="SSF52799">
    <property type="entry name" value="(Phosphotyrosine protein) phosphatases II"/>
    <property type="match status" value="1"/>
</dbReference>
<dbReference type="InterPro" id="IPR000340">
    <property type="entry name" value="Dual-sp_phosphatase_cat-dom"/>
</dbReference>
<feature type="domain" description="Rhodanese" evidence="8">
    <location>
        <begin position="85"/>
        <end position="200"/>
    </location>
</feature>
<evidence type="ECO:0000259" key="7">
    <source>
        <dbReference type="PROSITE" id="PS50056"/>
    </source>
</evidence>
<comment type="similarity">
    <text evidence="1">Belongs to the protein-tyrosine phosphatase family. Non-receptor class dual specificity subfamily.</text>
</comment>
<dbReference type="InterPro" id="IPR029021">
    <property type="entry name" value="Prot-tyrosine_phosphatase-like"/>
</dbReference>
<comment type="caution">
    <text evidence="9">The sequence shown here is derived from an EMBL/GenBank/DDBJ whole genome shotgun (WGS) entry which is preliminary data.</text>
</comment>
<dbReference type="AlphaFoldDB" id="A0AAD9P478"/>
<dbReference type="PROSITE" id="PS50206">
    <property type="entry name" value="RHODANESE_3"/>
    <property type="match status" value="1"/>
</dbReference>
<dbReference type="Pfam" id="PF00782">
    <property type="entry name" value="DSPc"/>
    <property type="match status" value="1"/>
</dbReference>
<dbReference type="SUPFAM" id="SSF52821">
    <property type="entry name" value="Rhodanese/Cell cycle control phosphatase"/>
    <property type="match status" value="1"/>
</dbReference>
<protein>
    <recommendedName>
        <fullName evidence="2">protein-tyrosine-phosphatase</fullName>
        <ecNumber evidence="2">3.1.3.48</ecNumber>
    </recommendedName>
</protein>
<evidence type="ECO:0000313" key="10">
    <source>
        <dbReference type="Proteomes" id="UP001209878"/>
    </source>
</evidence>
<dbReference type="EC" id="3.1.3.48" evidence="2"/>
<dbReference type="PANTHER" id="PTHR10159:SF528">
    <property type="entry name" value="PUCKERED, ISOFORM A"/>
    <property type="match status" value="1"/>
</dbReference>
<evidence type="ECO:0000259" key="8">
    <source>
        <dbReference type="PROSITE" id="PS50206"/>
    </source>
</evidence>
<evidence type="ECO:0000256" key="5">
    <source>
        <dbReference type="SAM" id="MobiDB-lite"/>
    </source>
</evidence>